<evidence type="ECO:0000256" key="5">
    <source>
        <dbReference type="ARBA" id="ARBA00023136"/>
    </source>
</evidence>
<evidence type="ECO:0000256" key="4">
    <source>
        <dbReference type="ARBA" id="ARBA00022989"/>
    </source>
</evidence>
<dbReference type="SUPFAM" id="SSF103473">
    <property type="entry name" value="MFS general substrate transporter"/>
    <property type="match status" value="1"/>
</dbReference>
<organism evidence="8 9">
    <name type="scientific">Petromyces alliaceus</name>
    <name type="common">Aspergillus alliaceus</name>
    <dbReference type="NCBI Taxonomy" id="209559"/>
    <lineage>
        <taxon>Eukaryota</taxon>
        <taxon>Fungi</taxon>
        <taxon>Dikarya</taxon>
        <taxon>Ascomycota</taxon>
        <taxon>Pezizomycotina</taxon>
        <taxon>Eurotiomycetes</taxon>
        <taxon>Eurotiomycetidae</taxon>
        <taxon>Eurotiales</taxon>
        <taxon>Aspergillaceae</taxon>
        <taxon>Aspergillus</taxon>
        <taxon>Aspergillus subgen. Circumdati</taxon>
    </lineage>
</organism>
<dbReference type="PANTHER" id="PTHR43791:SF40">
    <property type="entry name" value="THIAMINE PATHWAY TRANSPORTER THI73"/>
    <property type="match status" value="1"/>
</dbReference>
<keyword evidence="9" id="KW-1185">Reference proteome</keyword>
<sequence>MTPTNETNIGMKDKLSGEDYAFTDLREDRKLLRKVDWRILPIMFLKYFLQFLDKISLNYANVMGLQNDLNMCGIDFSRLATAFFLAYAIAEIPQDILLQKFPIAKVLGLNVFLWGVILCCSAAARNFAGLIALRALLGTLEAVIGMFLC</sequence>
<dbReference type="EMBL" id="SPNV01000307">
    <property type="protein sequence ID" value="KAF5856606.1"/>
    <property type="molecule type" value="Genomic_DNA"/>
</dbReference>
<evidence type="ECO:0000256" key="1">
    <source>
        <dbReference type="ARBA" id="ARBA00004141"/>
    </source>
</evidence>
<dbReference type="GO" id="GO:0022857">
    <property type="term" value="F:transmembrane transporter activity"/>
    <property type="evidence" value="ECO:0007669"/>
    <property type="project" value="InterPro"/>
</dbReference>
<evidence type="ECO:0000313" key="9">
    <source>
        <dbReference type="Proteomes" id="UP000541154"/>
    </source>
</evidence>
<proteinExistence type="predicted"/>
<evidence type="ECO:0000313" key="8">
    <source>
        <dbReference type="EMBL" id="KAF5856606.1"/>
    </source>
</evidence>
<dbReference type="PANTHER" id="PTHR43791">
    <property type="entry name" value="PERMEASE-RELATED"/>
    <property type="match status" value="1"/>
</dbReference>
<dbReference type="InterPro" id="IPR020846">
    <property type="entry name" value="MFS_dom"/>
</dbReference>
<gene>
    <name evidence="8" type="ORF">ETB97_007106</name>
</gene>
<keyword evidence="4 6" id="KW-1133">Transmembrane helix</keyword>
<accession>A0A8H6E1Z7</accession>
<dbReference type="AlphaFoldDB" id="A0A8H6E1Z7"/>
<protein>
    <recommendedName>
        <fullName evidence="7">Major facilitator superfamily (MFS) profile domain-containing protein</fullName>
    </recommendedName>
</protein>
<evidence type="ECO:0000256" key="3">
    <source>
        <dbReference type="ARBA" id="ARBA00022692"/>
    </source>
</evidence>
<evidence type="ECO:0000256" key="2">
    <source>
        <dbReference type="ARBA" id="ARBA00022448"/>
    </source>
</evidence>
<evidence type="ECO:0000256" key="6">
    <source>
        <dbReference type="SAM" id="Phobius"/>
    </source>
</evidence>
<keyword evidence="5 6" id="KW-0472">Membrane</keyword>
<comment type="subcellular location">
    <subcellularLocation>
        <location evidence="1">Membrane</location>
        <topology evidence="1">Multi-pass membrane protein</topology>
    </subcellularLocation>
</comment>
<dbReference type="PROSITE" id="PS50850">
    <property type="entry name" value="MFS"/>
    <property type="match status" value="1"/>
</dbReference>
<comment type="caution">
    <text evidence="8">The sequence shown here is derived from an EMBL/GenBank/DDBJ whole genome shotgun (WGS) entry which is preliminary data.</text>
</comment>
<dbReference type="InterPro" id="IPR036259">
    <property type="entry name" value="MFS_trans_sf"/>
</dbReference>
<feature type="transmembrane region" description="Helical" evidence="6">
    <location>
        <begin position="102"/>
        <end position="124"/>
    </location>
</feature>
<evidence type="ECO:0000259" key="7">
    <source>
        <dbReference type="PROSITE" id="PS50850"/>
    </source>
</evidence>
<keyword evidence="2" id="KW-0813">Transport</keyword>
<name>A0A8H6E1Z7_PETAA</name>
<dbReference type="Gene3D" id="1.20.1250.20">
    <property type="entry name" value="MFS general substrate transporter like domains"/>
    <property type="match status" value="1"/>
</dbReference>
<keyword evidence="3 6" id="KW-0812">Transmembrane</keyword>
<dbReference type="Proteomes" id="UP000541154">
    <property type="component" value="Unassembled WGS sequence"/>
</dbReference>
<reference evidence="8 9" key="1">
    <citation type="submission" date="2019-04" db="EMBL/GenBank/DDBJ databases">
        <title>Aspergillus burnettii sp. nov., novel species from soil in southeast Queensland.</title>
        <authorList>
            <person name="Gilchrist C.L.M."/>
            <person name="Pitt J.I."/>
            <person name="Lange L."/>
            <person name="Lacey H.J."/>
            <person name="Vuong D."/>
            <person name="Midgley D.J."/>
            <person name="Greenfield P."/>
            <person name="Bradbury M."/>
            <person name="Lacey E."/>
            <person name="Busk P.K."/>
            <person name="Pilgaard B."/>
            <person name="Chooi Y.H."/>
            <person name="Piggott A.M."/>
        </authorList>
    </citation>
    <scope>NUCLEOTIDE SEQUENCE [LARGE SCALE GENOMIC DNA]</scope>
    <source>
        <strain evidence="8 9">FRR 5400</strain>
    </source>
</reference>
<dbReference type="GO" id="GO:0016020">
    <property type="term" value="C:membrane"/>
    <property type="evidence" value="ECO:0007669"/>
    <property type="project" value="UniProtKB-SubCell"/>
</dbReference>
<feature type="domain" description="Major facilitator superfamily (MFS) profile" evidence="7">
    <location>
        <begin position="39"/>
        <end position="149"/>
    </location>
</feature>